<organism evidence="1">
    <name type="scientific">Rhizophora mucronata</name>
    <name type="common">Asiatic mangrove</name>
    <dbReference type="NCBI Taxonomy" id="61149"/>
    <lineage>
        <taxon>Eukaryota</taxon>
        <taxon>Viridiplantae</taxon>
        <taxon>Streptophyta</taxon>
        <taxon>Embryophyta</taxon>
        <taxon>Tracheophyta</taxon>
        <taxon>Spermatophyta</taxon>
        <taxon>Magnoliopsida</taxon>
        <taxon>eudicotyledons</taxon>
        <taxon>Gunneridae</taxon>
        <taxon>Pentapetalae</taxon>
        <taxon>rosids</taxon>
        <taxon>fabids</taxon>
        <taxon>Malpighiales</taxon>
        <taxon>Rhizophoraceae</taxon>
        <taxon>Rhizophora</taxon>
    </lineage>
</organism>
<sequence>MLKHINYAVKKGEKTGSITILPCRHHEINIGVLYKHVCDSIIIHHRILRLRISLFLDELGEEALGLDGGDVATVVAPHQNTTLYVQ</sequence>
<protein>
    <submittedName>
        <fullName evidence="1">Uncharacterized protein</fullName>
    </submittedName>
</protein>
<dbReference type="AlphaFoldDB" id="A0A2P2K8P6"/>
<dbReference type="EMBL" id="GGEC01021577">
    <property type="protein sequence ID" value="MBX02061.1"/>
    <property type="molecule type" value="Transcribed_RNA"/>
</dbReference>
<evidence type="ECO:0000313" key="1">
    <source>
        <dbReference type="EMBL" id="MBX02061.1"/>
    </source>
</evidence>
<proteinExistence type="predicted"/>
<name>A0A2P2K8P6_RHIMU</name>
<accession>A0A2P2K8P6</accession>
<reference evidence="1" key="1">
    <citation type="submission" date="2018-02" db="EMBL/GenBank/DDBJ databases">
        <title>Rhizophora mucronata_Transcriptome.</title>
        <authorList>
            <person name="Meera S.P."/>
            <person name="Sreeshan A."/>
            <person name="Augustine A."/>
        </authorList>
    </citation>
    <scope>NUCLEOTIDE SEQUENCE</scope>
    <source>
        <tissue evidence="1">Leaf</tissue>
    </source>
</reference>